<dbReference type="Gene3D" id="3.40.50.300">
    <property type="entry name" value="P-loop containing nucleotide triphosphate hydrolases"/>
    <property type="match status" value="2"/>
</dbReference>
<name>A0A0P0N1N5_9CREN</name>
<evidence type="ECO:0000256" key="11">
    <source>
        <dbReference type="SAM" id="MobiDB-lite"/>
    </source>
</evidence>
<evidence type="ECO:0000256" key="5">
    <source>
        <dbReference type="ARBA" id="ARBA00022840"/>
    </source>
</evidence>
<feature type="compositionally biased region" description="Basic and acidic residues" evidence="11">
    <location>
        <begin position="725"/>
        <end position="734"/>
    </location>
</feature>
<feature type="domain" description="Helicase C-terminal" evidence="13">
    <location>
        <begin position="237"/>
        <end position="441"/>
    </location>
</feature>
<dbReference type="OrthoDB" id="371946at2157"/>
<dbReference type="Pfam" id="PF14520">
    <property type="entry name" value="HHH_5"/>
    <property type="match status" value="1"/>
</dbReference>
<dbReference type="EC" id="5.6.2.4" evidence="10"/>
<dbReference type="PROSITE" id="PS51194">
    <property type="entry name" value="HELICASE_CTER"/>
    <property type="match status" value="1"/>
</dbReference>
<organism evidence="14 16">
    <name type="scientific">Pyrodictium delaneyi</name>
    <dbReference type="NCBI Taxonomy" id="1273541"/>
    <lineage>
        <taxon>Archaea</taxon>
        <taxon>Thermoproteota</taxon>
        <taxon>Thermoprotei</taxon>
        <taxon>Desulfurococcales</taxon>
        <taxon>Pyrodictiaceae</taxon>
        <taxon>Pyrodictium</taxon>
    </lineage>
</organism>
<dbReference type="EMBL" id="NCQP01000006">
    <property type="protein sequence ID" value="OWJ54291.1"/>
    <property type="molecule type" value="Genomic_DNA"/>
</dbReference>
<dbReference type="InterPro" id="IPR014001">
    <property type="entry name" value="Helicase_ATP-bd"/>
</dbReference>
<evidence type="ECO:0000256" key="10">
    <source>
        <dbReference type="HAMAP-Rule" id="MF_00442"/>
    </source>
</evidence>
<dbReference type="InterPro" id="IPR050474">
    <property type="entry name" value="Hel308_SKI2-like"/>
</dbReference>
<dbReference type="InterPro" id="IPR003593">
    <property type="entry name" value="AAA+_ATPase"/>
</dbReference>
<dbReference type="Pfam" id="PF00270">
    <property type="entry name" value="DEAD"/>
    <property type="match status" value="1"/>
</dbReference>
<reference evidence="15 17" key="2">
    <citation type="submission" date="2017-05" db="EMBL/GenBank/DDBJ databases">
        <title>The draft genome of the hyperthermophilic archaeon 'Pyrodictium delaneyi strain Hulk', an iron and nitrate reducer, reveals the capacity for sulfate reduction.</title>
        <authorList>
            <person name="Demey L.M."/>
            <person name="Miller C."/>
            <person name="Manzella M."/>
            <person name="Reguera G."/>
            <person name="Kashefi K."/>
        </authorList>
    </citation>
    <scope>NUCLEOTIDE SEQUENCE [LARGE SCALE GENOMIC DNA]</scope>
    <source>
        <strain evidence="15 17">Hulk</strain>
    </source>
</reference>
<dbReference type="SMART" id="SM00490">
    <property type="entry name" value="HELICc"/>
    <property type="match status" value="1"/>
</dbReference>
<gene>
    <name evidence="10" type="primary">hel308</name>
    <name evidence="15" type="ORF">Pdsh_07335</name>
    <name evidence="14" type="ORF">Pyrde_0157</name>
</gene>
<dbReference type="HAMAP" id="MF_00442">
    <property type="entry name" value="Helicase_Hel308"/>
    <property type="match status" value="1"/>
</dbReference>
<dbReference type="GO" id="GO:0005524">
    <property type="term" value="F:ATP binding"/>
    <property type="evidence" value="ECO:0007669"/>
    <property type="project" value="UniProtKB-UniRule"/>
</dbReference>
<evidence type="ECO:0000256" key="3">
    <source>
        <dbReference type="ARBA" id="ARBA00022801"/>
    </source>
</evidence>
<evidence type="ECO:0000256" key="8">
    <source>
        <dbReference type="ARBA" id="ARBA00023235"/>
    </source>
</evidence>
<dbReference type="CDD" id="cd18795">
    <property type="entry name" value="SF2_C_Ski2"/>
    <property type="match status" value="1"/>
</dbReference>
<feature type="domain" description="Helicase ATP-binding" evidence="12">
    <location>
        <begin position="33"/>
        <end position="203"/>
    </location>
</feature>
<dbReference type="SUPFAM" id="SSF158702">
    <property type="entry name" value="Sec63 N-terminal domain-like"/>
    <property type="match status" value="1"/>
</dbReference>
<keyword evidence="1 10" id="KW-0547">Nucleotide-binding</keyword>
<evidence type="ECO:0000256" key="4">
    <source>
        <dbReference type="ARBA" id="ARBA00022806"/>
    </source>
</evidence>
<evidence type="ECO:0000259" key="12">
    <source>
        <dbReference type="PROSITE" id="PS51192"/>
    </source>
</evidence>
<evidence type="ECO:0000256" key="1">
    <source>
        <dbReference type="ARBA" id="ARBA00022741"/>
    </source>
</evidence>
<dbReference type="GeneID" id="26098483"/>
<sequence length="747" mass="82192">MRVEDLPLPTEAKRVLLERGYSELFPPQEEAVRAGLLNGESIVVASPTGSGKSLIALLAGLRALAEPGKRCRVVYAAPLRSLVYERAEEWRSILESLGRRVAVSTGDYDRVEPWLGEADAVMVTYEKLDSLLRHGASWLADVCVLIVDEIHYVGDLRRGPVLETVIARLMAMNDGMQVVALSATISNAGEIAAWLGARLVESNWRPVELREGVFNNYVIEWGDGGESRVEKRTRNHSLDVALDAVADGGQALVFVNSRRKAVELAEKLAAAAANDSEVRRLLDPGGAAGPYVSILRERQEHRELNEKLARLLSLGIGFHHAGLASYQRDVVEKAFRARVLRVLVATPTLAAGVNLPARRVVVDTLYRFRPGRGSEPIKVSEYKQLAGRAGRPGLDPVGEAVIIARTQEQAWEALIGYVQGELEPIVSKLVSEAALRSQVLAVVSSLGVATVAEVARVFERTLYTVQVGPPLEEIDRISWTLSEYGFIDRVGDVVEATETGRRVAELYIDPLTGHRMLRGLEALHSERPPLERLLFLALWSPDATRIRPPRGLHLALEMEAEQLLEDLGFTPYEEVGEADIAVAAEALYTADMLLDWVMEKPEDVILAKYGIDPGDLRGVVETSAWLVYSMAQLARVTGHPAAAYLDKLTVMVKHGVQEELVELVKLPGIGRVRARRLYEAGYRSPSDLAGLNPEQLAQLLRGLGEERARQALAEAQRSARREHRVSKEKLSADGRRGQRSILDYLSG</sequence>
<evidence type="ECO:0000313" key="16">
    <source>
        <dbReference type="Proteomes" id="UP000058613"/>
    </source>
</evidence>
<dbReference type="Pfam" id="PF21280">
    <property type="entry name" value="Helicase_dom4_arc"/>
    <property type="match status" value="1"/>
</dbReference>
<dbReference type="RefSeq" id="WP_055407388.1">
    <property type="nucleotide sequence ID" value="NZ_CP013011.1"/>
</dbReference>
<keyword evidence="5 10" id="KW-0067">ATP-binding</keyword>
<dbReference type="InterPro" id="IPR048772">
    <property type="entry name" value="Hel308-like_dom4"/>
</dbReference>
<keyword evidence="17" id="KW-1185">Reference proteome</keyword>
<comment type="catalytic activity">
    <reaction evidence="10">
        <text>ATP + H2O = ADP + phosphate + H(+)</text>
        <dbReference type="Rhea" id="RHEA:13065"/>
        <dbReference type="ChEBI" id="CHEBI:15377"/>
        <dbReference type="ChEBI" id="CHEBI:15378"/>
        <dbReference type="ChEBI" id="CHEBI:30616"/>
        <dbReference type="ChEBI" id="CHEBI:43474"/>
        <dbReference type="ChEBI" id="CHEBI:456216"/>
        <dbReference type="EC" id="5.6.2.4"/>
    </reaction>
</comment>
<comment type="catalytic activity">
    <reaction evidence="9 10">
        <text>Couples ATP hydrolysis with the unwinding of duplex DNA by translocating in the 3'-5' direction.</text>
        <dbReference type="EC" id="5.6.2.4"/>
    </reaction>
</comment>
<comment type="similarity">
    <text evidence="10">Belongs to the helicase family. Hel308 subfamily.</text>
</comment>
<dbReference type="PANTHER" id="PTHR47961">
    <property type="entry name" value="DNA POLYMERASE THETA, PUTATIVE (AFU_ORTHOLOGUE AFUA_1G05260)-RELATED"/>
    <property type="match status" value="1"/>
</dbReference>
<dbReference type="Proteomes" id="UP000196694">
    <property type="component" value="Unassembled WGS sequence"/>
</dbReference>
<dbReference type="KEGG" id="pdl:Pyrde_0157"/>
<feature type="region of interest" description="Disordered" evidence="11">
    <location>
        <begin position="715"/>
        <end position="734"/>
    </location>
</feature>
<dbReference type="InterPro" id="IPR003583">
    <property type="entry name" value="Hlx-hairpin-Hlx_DNA-bd_motif"/>
</dbReference>
<dbReference type="Gene3D" id="1.10.150.20">
    <property type="entry name" value="5' to 3' exonuclease, C-terminal subdomain"/>
    <property type="match status" value="1"/>
</dbReference>
<keyword evidence="2 10" id="KW-0227">DNA damage</keyword>
<evidence type="ECO:0000313" key="17">
    <source>
        <dbReference type="Proteomes" id="UP000196694"/>
    </source>
</evidence>
<dbReference type="PROSITE" id="PS51192">
    <property type="entry name" value="HELICASE_ATP_BIND_1"/>
    <property type="match status" value="1"/>
</dbReference>
<dbReference type="InterPro" id="IPR001650">
    <property type="entry name" value="Helicase_C-like"/>
</dbReference>
<dbReference type="SUPFAM" id="SSF46785">
    <property type="entry name" value="Winged helix' DNA-binding domain"/>
    <property type="match status" value="1"/>
</dbReference>
<dbReference type="Pfam" id="PF00271">
    <property type="entry name" value="Helicase_C"/>
    <property type="match status" value="1"/>
</dbReference>
<dbReference type="InterPro" id="IPR011545">
    <property type="entry name" value="DEAD/DEAH_box_helicase_dom"/>
</dbReference>
<evidence type="ECO:0000259" key="13">
    <source>
        <dbReference type="PROSITE" id="PS51194"/>
    </source>
</evidence>
<dbReference type="AlphaFoldDB" id="A0A0P0N1N5"/>
<dbReference type="Proteomes" id="UP000058613">
    <property type="component" value="Chromosome"/>
</dbReference>
<dbReference type="SMART" id="SM00487">
    <property type="entry name" value="DEXDc"/>
    <property type="match status" value="1"/>
</dbReference>
<dbReference type="GO" id="GO:0006281">
    <property type="term" value="P:DNA repair"/>
    <property type="evidence" value="ECO:0007669"/>
    <property type="project" value="UniProtKB-UniRule"/>
</dbReference>
<dbReference type="PANTHER" id="PTHR47961:SF10">
    <property type="entry name" value="ATP-DEPENDENT DNA HELICASE HEL308"/>
    <property type="match status" value="1"/>
</dbReference>
<comment type="subunit">
    <text evidence="10">Monomer.</text>
</comment>
<dbReference type="Gene3D" id="1.10.3380.30">
    <property type="match status" value="1"/>
</dbReference>
<dbReference type="EMBL" id="CP013011">
    <property type="protein sequence ID" value="ALL00207.1"/>
    <property type="molecule type" value="Genomic_DNA"/>
</dbReference>
<protein>
    <recommendedName>
        <fullName evidence="10">ATP-dependent DNA helicase Hel308</fullName>
        <ecNumber evidence="10">5.6.2.4</ecNumber>
    </recommendedName>
    <alternativeName>
        <fullName evidence="10">DNA 3'-5' helicase Hel308</fullName>
    </alternativeName>
</protein>
<keyword evidence="7 10" id="KW-0234">DNA repair</keyword>
<dbReference type="SMART" id="SM00382">
    <property type="entry name" value="AAA"/>
    <property type="match status" value="1"/>
</dbReference>
<dbReference type="GO" id="GO:0003677">
    <property type="term" value="F:DNA binding"/>
    <property type="evidence" value="ECO:0007669"/>
    <property type="project" value="UniProtKB-UniRule"/>
</dbReference>
<evidence type="ECO:0000256" key="7">
    <source>
        <dbReference type="ARBA" id="ARBA00023204"/>
    </source>
</evidence>
<accession>A0A0P0N1N5</accession>
<dbReference type="InterPro" id="IPR036390">
    <property type="entry name" value="WH_DNA-bd_sf"/>
</dbReference>
<evidence type="ECO:0000313" key="15">
    <source>
        <dbReference type="EMBL" id="OWJ54291.1"/>
    </source>
</evidence>
<dbReference type="SMART" id="SM00278">
    <property type="entry name" value="HhH1"/>
    <property type="match status" value="2"/>
</dbReference>
<keyword evidence="6 10" id="KW-0238">DNA-binding</keyword>
<feature type="binding site" evidence="10">
    <location>
        <position position="28"/>
    </location>
    <ligand>
        <name>ATP</name>
        <dbReference type="ChEBI" id="CHEBI:30616"/>
    </ligand>
</feature>
<evidence type="ECO:0000256" key="6">
    <source>
        <dbReference type="ARBA" id="ARBA00023125"/>
    </source>
</evidence>
<evidence type="ECO:0000256" key="2">
    <source>
        <dbReference type="ARBA" id="ARBA00022763"/>
    </source>
</evidence>
<dbReference type="InterPro" id="IPR022965">
    <property type="entry name" value="Helicase_Hel308"/>
</dbReference>
<reference evidence="14 16" key="1">
    <citation type="submission" date="2015-10" db="EMBL/GenBank/DDBJ databases">
        <title>Complete genome sequence of hyperthermophilic archaeon Pyrodictium delaneyi Su06.</title>
        <authorList>
            <person name="Jung J.-H."/>
            <person name="Lin J."/>
            <person name="Holden J.F."/>
            <person name="Park C.-S."/>
        </authorList>
    </citation>
    <scope>NUCLEOTIDE SEQUENCE [LARGE SCALE GENOMIC DNA]</scope>
    <source>
        <strain evidence="14 16">Su06</strain>
    </source>
</reference>
<dbReference type="SUPFAM" id="SSF52540">
    <property type="entry name" value="P-loop containing nucleoside triphosphate hydrolases"/>
    <property type="match status" value="1"/>
</dbReference>
<dbReference type="GO" id="GO:0043138">
    <property type="term" value="F:3'-5' DNA helicase activity"/>
    <property type="evidence" value="ECO:0007669"/>
    <property type="project" value="UniProtKB-UniRule"/>
</dbReference>
<keyword evidence="8 10" id="KW-0413">Isomerase</keyword>
<comment type="function">
    <text evidence="10">DNA-dependent ATPase and 3'-5' DNA helicase that may be involved in repair of stalled replication forks.</text>
</comment>
<dbReference type="InterPro" id="IPR027417">
    <property type="entry name" value="P-loop_NTPase"/>
</dbReference>
<proteinExistence type="inferred from homology"/>
<dbReference type="PATRIC" id="fig|1273541.4.peg.165"/>
<dbReference type="STRING" id="1273541.Pyrde_0157"/>
<keyword evidence="3 10" id="KW-0378">Hydrolase</keyword>
<keyword evidence="4 10" id="KW-0347">Helicase</keyword>
<evidence type="ECO:0000313" key="14">
    <source>
        <dbReference type="EMBL" id="ALL00207.1"/>
    </source>
</evidence>
<evidence type="ECO:0000256" key="9">
    <source>
        <dbReference type="ARBA" id="ARBA00034617"/>
    </source>
</evidence>
<dbReference type="GO" id="GO:0016818">
    <property type="term" value="F:hydrolase activity, acting on acid anhydrides, in phosphorus-containing anhydrides"/>
    <property type="evidence" value="ECO:0007669"/>
    <property type="project" value="UniProtKB-UniRule"/>
</dbReference>